<evidence type="ECO:0000256" key="1">
    <source>
        <dbReference type="ARBA" id="ARBA00004141"/>
    </source>
</evidence>
<sequence length="329" mass="36210">MTMFKKLLKVSIVLALIVVVLGAYTRLGDAGLGCPDWPTCYGHLTVPDHHTDGTILEGYERPLEAAKGWKEMVHRYAASLLGLAIFALFFLAAKGKTKRRQSLALPGFTAFFVMLQGAFGMWTVTLMVHPGIVTTHLIGGFMTTALLVWMLLNQGNPPIAYRHILKRHQWVLVATLFVLVGQIILGGWTSTNYAALSCGEEFPTCLGAWWPTMDFINALHWGPIGVEHDYEFGVLENPARVGIQMMHRIGALITTSMIVLLIYLFSKYPHLKSNLVLIGGLLTTQVILGILNVLFSIPMAIAVMHNVVALLLLLSILALLHKVTKALST</sequence>
<dbReference type="EMBL" id="AP013042">
    <property type="protein sequence ID" value="BAS67071.1"/>
    <property type="molecule type" value="Genomic_DNA"/>
</dbReference>
<dbReference type="InterPro" id="IPR050450">
    <property type="entry name" value="COX15/CtaA_HemeA_synthase"/>
</dbReference>
<keyword evidence="7" id="KW-0408">Iron</keyword>
<evidence type="ECO:0000256" key="12">
    <source>
        <dbReference type="SAM" id="Phobius"/>
    </source>
</evidence>
<evidence type="ECO:0000256" key="8">
    <source>
        <dbReference type="ARBA" id="ARBA00023133"/>
    </source>
</evidence>
<evidence type="ECO:0000256" key="6">
    <source>
        <dbReference type="ARBA" id="ARBA00023002"/>
    </source>
</evidence>
<feature type="transmembrane region" description="Helical" evidence="12">
    <location>
        <begin position="73"/>
        <end position="91"/>
    </location>
</feature>
<keyword evidence="6" id="KW-0560">Oxidoreductase</keyword>
<keyword evidence="3 12" id="KW-0812">Transmembrane</keyword>
<reference evidence="13 14" key="1">
    <citation type="journal article" date="2000" name="Mar. Ecol. Prog. Ser.">
        <title>Phylogenetic characterization of endosymbionts in three hydrothermal vent mussels: influence on host distributions.</title>
        <authorList>
            <person name="Fujiwara Y."/>
            <person name="Takai K."/>
            <person name="Uematsu K."/>
            <person name="Tsuchida S."/>
            <person name="Hunt J.C."/>
            <person name="Hashimoto J."/>
        </authorList>
    </citation>
    <scope>NUCLEOTIDE SEQUENCE [LARGE SCALE GENOMIC DNA]</scope>
    <source>
        <strain evidence="13 14">Myojin Knoll</strain>
    </source>
</reference>
<evidence type="ECO:0000256" key="5">
    <source>
        <dbReference type="ARBA" id="ARBA00022989"/>
    </source>
</evidence>
<dbReference type="InterPro" id="IPR003780">
    <property type="entry name" value="COX15/CtaA_fam"/>
</dbReference>
<dbReference type="Pfam" id="PF02628">
    <property type="entry name" value="COX15-CtaA"/>
    <property type="match status" value="1"/>
</dbReference>
<evidence type="ECO:0000256" key="7">
    <source>
        <dbReference type="ARBA" id="ARBA00023004"/>
    </source>
</evidence>
<feature type="transmembrane region" description="Helical" evidence="12">
    <location>
        <begin position="103"/>
        <end position="122"/>
    </location>
</feature>
<dbReference type="STRING" id="1303921.BSEPE_0041"/>
<feature type="transmembrane region" description="Helical" evidence="12">
    <location>
        <begin position="301"/>
        <end position="320"/>
    </location>
</feature>
<evidence type="ECO:0000256" key="11">
    <source>
        <dbReference type="ARBA" id="ARBA00023444"/>
    </source>
</evidence>
<reference evidence="13 14" key="2">
    <citation type="journal article" date="2016" name="ISME J.">
        <title>Heterogeneous composition of key metabolic gene clusters in a vent mussel symbiont population.</title>
        <authorList>
            <person name="Ikuta T."/>
            <person name="Takaki Y."/>
            <person name="Nagai Y."/>
            <person name="Shimamura S."/>
            <person name="Tsuda M."/>
            <person name="Kawagucci S."/>
            <person name="Aoki Y."/>
            <person name="Inoue K."/>
            <person name="Teruya M."/>
            <person name="Satou K."/>
            <person name="Teruya K."/>
            <person name="Shimoji M."/>
            <person name="Tamotsu H."/>
            <person name="Hirano T."/>
            <person name="Maruyama T."/>
            <person name="Yoshida T."/>
        </authorList>
    </citation>
    <scope>NUCLEOTIDE SEQUENCE [LARGE SCALE GENOMIC DNA]</scope>
    <source>
        <strain evidence="13 14">Myojin Knoll</strain>
    </source>
</reference>
<dbReference type="PANTHER" id="PTHR35457">
    <property type="entry name" value="HEME A SYNTHASE"/>
    <property type="match status" value="1"/>
</dbReference>
<feature type="transmembrane region" description="Helical" evidence="12">
    <location>
        <begin position="170"/>
        <end position="188"/>
    </location>
</feature>
<keyword evidence="2" id="KW-1003">Cell membrane</keyword>
<name>A0A0N7KB55_9GAMM</name>
<dbReference type="GO" id="GO:0006784">
    <property type="term" value="P:heme A biosynthetic process"/>
    <property type="evidence" value="ECO:0007669"/>
    <property type="project" value="InterPro"/>
</dbReference>
<accession>A0A0N7KB55</accession>
<comment type="pathway">
    <text evidence="11">Porphyrin-containing compound metabolism.</text>
</comment>
<dbReference type="KEGG" id="ebh:BSEPE_0041"/>
<gene>
    <name evidence="13" type="primary">cox15</name>
    <name evidence="13" type="ORF">BSEPE_0041</name>
</gene>
<proteinExistence type="predicted"/>
<evidence type="ECO:0000313" key="14">
    <source>
        <dbReference type="Proteomes" id="UP000067399"/>
    </source>
</evidence>
<dbReference type="GO" id="GO:0016020">
    <property type="term" value="C:membrane"/>
    <property type="evidence" value="ECO:0007669"/>
    <property type="project" value="UniProtKB-SubCell"/>
</dbReference>
<evidence type="ECO:0000313" key="13">
    <source>
        <dbReference type="EMBL" id="BAS67071.1"/>
    </source>
</evidence>
<feature type="transmembrane region" description="Helical" evidence="12">
    <location>
        <begin position="245"/>
        <end position="263"/>
    </location>
</feature>
<keyword evidence="8" id="KW-0350">Heme biosynthesis</keyword>
<evidence type="ECO:0000256" key="4">
    <source>
        <dbReference type="ARBA" id="ARBA00022723"/>
    </source>
</evidence>
<dbReference type="GO" id="GO:0016491">
    <property type="term" value="F:oxidoreductase activity"/>
    <property type="evidence" value="ECO:0007669"/>
    <property type="project" value="UniProtKB-KW"/>
</dbReference>
<feature type="transmembrane region" description="Helical" evidence="12">
    <location>
        <begin position="128"/>
        <end position="149"/>
    </location>
</feature>
<evidence type="ECO:0000256" key="9">
    <source>
        <dbReference type="ARBA" id="ARBA00023136"/>
    </source>
</evidence>
<comment type="subcellular location">
    <subcellularLocation>
        <location evidence="1">Membrane</location>
        <topology evidence="1">Multi-pass membrane protein</topology>
    </subcellularLocation>
</comment>
<protein>
    <submittedName>
        <fullName evidence="13">Cytochrome c oxidase assembly protein subunit 15</fullName>
    </submittedName>
</protein>
<keyword evidence="5 12" id="KW-1133">Transmembrane helix</keyword>
<organism evidence="13 14">
    <name type="scientific">endosymbiont of Bathymodiolus septemdierum str. Myojin knoll</name>
    <dbReference type="NCBI Taxonomy" id="1303921"/>
    <lineage>
        <taxon>Bacteria</taxon>
        <taxon>Pseudomonadati</taxon>
        <taxon>Pseudomonadota</taxon>
        <taxon>Gammaproteobacteria</taxon>
        <taxon>sulfur-oxidizing symbionts</taxon>
    </lineage>
</organism>
<keyword evidence="14" id="KW-1185">Reference proteome</keyword>
<keyword evidence="4" id="KW-0479">Metal-binding</keyword>
<evidence type="ECO:0000256" key="10">
    <source>
        <dbReference type="ARBA" id="ARBA00023157"/>
    </source>
</evidence>
<evidence type="ECO:0000256" key="3">
    <source>
        <dbReference type="ARBA" id="ARBA00022692"/>
    </source>
</evidence>
<feature type="transmembrane region" description="Helical" evidence="12">
    <location>
        <begin position="275"/>
        <end position="295"/>
    </location>
</feature>
<dbReference type="GO" id="GO:0046872">
    <property type="term" value="F:metal ion binding"/>
    <property type="evidence" value="ECO:0007669"/>
    <property type="project" value="UniProtKB-KW"/>
</dbReference>
<evidence type="ECO:0000256" key="2">
    <source>
        <dbReference type="ARBA" id="ARBA00022475"/>
    </source>
</evidence>
<keyword evidence="9 12" id="KW-0472">Membrane</keyword>
<dbReference type="PANTHER" id="PTHR35457:SF1">
    <property type="entry name" value="HEME A SYNTHASE"/>
    <property type="match status" value="1"/>
</dbReference>
<keyword evidence="10" id="KW-1015">Disulfide bond</keyword>
<dbReference type="AlphaFoldDB" id="A0A0N7KB55"/>
<dbReference type="Proteomes" id="UP000067399">
    <property type="component" value="Chromosome"/>
</dbReference>